<comment type="caution">
    <text evidence="2">The sequence shown here is derived from an EMBL/GenBank/DDBJ whole genome shotgun (WGS) entry which is preliminary data.</text>
</comment>
<protein>
    <submittedName>
        <fullName evidence="2">Uncharacterized protein</fullName>
    </submittedName>
</protein>
<evidence type="ECO:0000256" key="1">
    <source>
        <dbReference type="SAM" id="Phobius"/>
    </source>
</evidence>
<keyword evidence="1" id="KW-0472">Membrane</keyword>
<keyword evidence="1" id="KW-0812">Transmembrane</keyword>
<dbReference type="Proteomes" id="UP001259239">
    <property type="component" value="Unassembled WGS sequence"/>
</dbReference>
<organism evidence="2 3">
    <name type="scientific">Paenibacillus larvae</name>
    <dbReference type="NCBI Taxonomy" id="1464"/>
    <lineage>
        <taxon>Bacteria</taxon>
        <taxon>Bacillati</taxon>
        <taxon>Bacillota</taxon>
        <taxon>Bacilli</taxon>
        <taxon>Bacillales</taxon>
        <taxon>Paenibacillaceae</taxon>
        <taxon>Paenibacillus</taxon>
    </lineage>
</organism>
<reference evidence="2" key="1">
    <citation type="journal article" date="2023" name="J. Vet. Diagn. Invest.">
        <title>Oxytetracycline-resistant Paenibacillus larvae identified in commercial beekeeping operations in Saskatchewan using pooled honey sampling.</title>
        <authorList>
            <person name="Obshta O."/>
            <person name="Zabrodski M.W."/>
            <person name="Soomro T."/>
            <person name="Wilson G."/>
            <person name="Masood F."/>
            <person name="Thebeau J."/>
            <person name="Silva M.C.B."/>
            <person name="Biganski S."/>
            <person name="Kozii I.V."/>
            <person name="Koziy R.V."/>
            <person name="Raza M.F."/>
            <person name="Jose M.S."/>
            <person name="Simko E."/>
            <person name="Wood S.C."/>
        </authorList>
    </citation>
    <scope>NUCLEOTIDE SEQUENCE</scope>
    <source>
        <strain evidence="2">PL001</strain>
    </source>
</reference>
<evidence type="ECO:0000313" key="3">
    <source>
        <dbReference type="Proteomes" id="UP001259239"/>
    </source>
</evidence>
<reference evidence="2" key="2">
    <citation type="submission" date="2023-03" db="EMBL/GenBank/DDBJ databases">
        <authorList>
            <person name="Obshta O."/>
            <person name="Zabrodski M.W."/>
            <person name="Soomro T."/>
            <person name="Wilson G."/>
            <person name="Masood F."/>
            <person name="Thebeau J."/>
            <person name="Bezerra Da Silva M.C."/>
            <person name="Raza F."/>
            <person name="Biganski S."/>
            <person name="Jose M."/>
            <person name="Camilli M."/>
            <person name="Kozii I.V."/>
            <person name="Kozii R.V."/>
            <person name="Simko E."/>
            <person name="Wood S.C."/>
        </authorList>
    </citation>
    <scope>NUCLEOTIDE SEQUENCE</scope>
    <source>
        <strain evidence="2">PL001</strain>
    </source>
</reference>
<dbReference type="AlphaFoldDB" id="A0AAP5N1K7"/>
<dbReference type="EMBL" id="JARQGV010000004">
    <property type="protein sequence ID" value="MDT2253606.1"/>
    <property type="molecule type" value="Genomic_DNA"/>
</dbReference>
<feature type="transmembrane region" description="Helical" evidence="1">
    <location>
        <begin position="6"/>
        <end position="30"/>
    </location>
</feature>
<name>A0AAP5N1K7_9BACL</name>
<dbReference type="RefSeq" id="WP_268589368.1">
    <property type="nucleotide sequence ID" value="NZ_JAMDNE010000003.1"/>
</dbReference>
<evidence type="ECO:0000313" key="2">
    <source>
        <dbReference type="EMBL" id="MDT2253606.1"/>
    </source>
</evidence>
<gene>
    <name evidence="2" type="ORF">P7H09_20795</name>
</gene>
<proteinExistence type="predicted"/>
<accession>A0AAP5N1K7</accession>
<sequence>MLIIGFTHLFVRTVNLLITIGFSIGLGYLIRELLDRQQSYKEISEDHDSA</sequence>
<keyword evidence="1" id="KW-1133">Transmembrane helix</keyword>